<dbReference type="AlphaFoldDB" id="A0AAW0JWD8"/>
<dbReference type="Proteomes" id="UP000237347">
    <property type="component" value="Unassembled WGS sequence"/>
</dbReference>
<reference evidence="1 2" key="1">
    <citation type="journal article" date="2018" name="Sci. Data">
        <title>The draft genome sequence of cork oak.</title>
        <authorList>
            <person name="Ramos A.M."/>
            <person name="Usie A."/>
            <person name="Barbosa P."/>
            <person name="Barros P.M."/>
            <person name="Capote T."/>
            <person name="Chaves I."/>
            <person name="Simoes F."/>
            <person name="Abreu I."/>
            <person name="Carrasquinho I."/>
            <person name="Faro C."/>
            <person name="Guimaraes J.B."/>
            <person name="Mendonca D."/>
            <person name="Nobrega F."/>
            <person name="Rodrigues L."/>
            <person name="Saibo N.J.M."/>
            <person name="Varela M.C."/>
            <person name="Egas C."/>
            <person name="Matos J."/>
            <person name="Miguel C.M."/>
            <person name="Oliveira M.M."/>
            <person name="Ricardo C.P."/>
            <person name="Goncalves S."/>
        </authorList>
    </citation>
    <scope>NUCLEOTIDE SEQUENCE [LARGE SCALE GENOMIC DNA]</scope>
    <source>
        <strain evidence="2">cv. HL8</strain>
    </source>
</reference>
<evidence type="ECO:0000313" key="2">
    <source>
        <dbReference type="Proteomes" id="UP000237347"/>
    </source>
</evidence>
<organism evidence="1 2">
    <name type="scientific">Quercus suber</name>
    <name type="common">Cork oak</name>
    <dbReference type="NCBI Taxonomy" id="58331"/>
    <lineage>
        <taxon>Eukaryota</taxon>
        <taxon>Viridiplantae</taxon>
        <taxon>Streptophyta</taxon>
        <taxon>Embryophyta</taxon>
        <taxon>Tracheophyta</taxon>
        <taxon>Spermatophyta</taxon>
        <taxon>Magnoliopsida</taxon>
        <taxon>eudicotyledons</taxon>
        <taxon>Gunneridae</taxon>
        <taxon>Pentapetalae</taxon>
        <taxon>rosids</taxon>
        <taxon>fabids</taxon>
        <taxon>Fagales</taxon>
        <taxon>Fagaceae</taxon>
        <taxon>Quercus</taxon>
    </lineage>
</organism>
<evidence type="ECO:0000313" key="1">
    <source>
        <dbReference type="EMBL" id="KAK7830693.1"/>
    </source>
</evidence>
<dbReference type="EMBL" id="PKMF04000458">
    <property type="protein sequence ID" value="KAK7830693.1"/>
    <property type="molecule type" value="Genomic_DNA"/>
</dbReference>
<name>A0AAW0JWD8_QUESU</name>
<gene>
    <name evidence="1" type="ORF">CFP56_028046</name>
</gene>
<comment type="caution">
    <text evidence="1">The sequence shown here is derived from an EMBL/GenBank/DDBJ whole genome shotgun (WGS) entry which is preliminary data.</text>
</comment>
<accession>A0AAW0JWD8</accession>
<protein>
    <submittedName>
        <fullName evidence="1">Uncharacterized protein</fullName>
    </submittedName>
</protein>
<sequence>MVEELQPPVELLTFHPNDGKVVFLHLAVPWSCATCGRGVFLLISSHRKRFEGVDLQKDNLLPHNAANC</sequence>
<proteinExistence type="predicted"/>
<keyword evidence="2" id="KW-1185">Reference proteome</keyword>